<dbReference type="AlphaFoldDB" id="A0A250XKJ4"/>
<evidence type="ECO:0000313" key="1">
    <source>
        <dbReference type="EMBL" id="GAX83543.1"/>
    </source>
</evidence>
<organism evidence="1 2">
    <name type="scientific">Chlamydomonas eustigma</name>
    <dbReference type="NCBI Taxonomy" id="1157962"/>
    <lineage>
        <taxon>Eukaryota</taxon>
        <taxon>Viridiplantae</taxon>
        <taxon>Chlorophyta</taxon>
        <taxon>core chlorophytes</taxon>
        <taxon>Chlorophyceae</taxon>
        <taxon>CS clade</taxon>
        <taxon>Chlamydomonadales</taxon>
        <taxon>Chlamydomonadaceae</taxon>
        <taxon>Chlamydomonas</taxon>
    </lineage>
</organism>
<sequence length="103" mass="11520">MLHLRDKHKAMTKSLQAGRYKLESEHEDKRSAVDEALASCEDAVHAIVPQMVDELSRTHPPCDVMRNSSGAPTSRGFTNCTLTTNYSCSYHIDREDHNCGAIM</sequence>
<gene>
    <name evidence="1" type="ORF">CEUSTIGMA_g10968.t1</name>
</gene>
<accession>A0A250XKJ4</accession>
<dbReference type="Proteomes" id="UP000232323">
    <property type="component" value="Unassembled WGS sequence"/>
</dbReference>
<proteinExistence type="predicted"/>
<comment type="caution">
    <text evidence="1">The sequence shown here is derived from an EMBL/GenBank/DDBJ whole genome shotgun (WGS) entry which is preliminary data.</text>
</comment>
<evidence type="ECO:0000313" key="2">
    <source>
        <dbReference type="Proteomes" id="UP000232323"/>
    </source>
</evidence>
<reference evidence="1 2" key="1">
    <citation type="submission" date="2017-08" db="EMBL/GenBank/DDBJ databases">
        <title>Acidophilic green algal genome provides insights into adaptation to an acidic environment.</title>
        <authorList>
            <person name="Hirooka S."/>
            <person name="Hirose Y."/>
            <person name="Kanesaki Y."/>
            <person name="Higuchi S."/>
            <person name="Fujiwara T."/>
            <person name="Onuma R."/>
            <person name="Era A."/>
            <person name="Ohbayashi R."/>
            <person name="Uzuka A."/>
            <person name="Nozaki H."/>
            <person name="Yoshikawa H."/>
            <person name="Miyagishima S.Y."/>
        </authorList>
    </citation>
    <scope>NUCLEOTIDE SEQUENCE [LARGE SCALE GENOMIC DNA]</scope>
    <source>
        <strain evidence="1 2">NIES-2499</strain>
    </source>
</reference>
<protein>
    <submittedName>
        <fullName evidence="1">Uncharacterized protein</fullName>
    </submittedName>
</protein>
<name>A0A250XKJ4_9CHLO</name>
<dbReference type="EMBL" id="BEGY01000101">
    <property type="protein sequence ID" value="GAX83543.1"/>
    <property type="molecule type" value="Genomic_DNA"/>
</dbReference>
<keyword evidence="2" id="KW-1185">Reference proteome</keyword>